<dbReference type="AlphaFoldDB" id="A0AAV7VJJ2"/>
<organism evidence="1 2">
    <name type="scientific">Pleurodeles waltl</name>
    <name type="common">Iberian ribbed newt</name>
    <dbReference type="NCBI Taxonomy" id="8319"/>
    <lineage>
        <taxon>Eukaryota</taxon>
        <taxon>Metazoa</taxon>
        <taxon>Chordata</taxon>
        <taxon>Craniata</taxon>
        <taxon>Vertebrata</taxon>
        <taxon>Euteleostomi</taxon>
        <taxon>Amphibia</taxon>
        <taxon>Batrachia</taxon>
        <taxon>Caudata</taxon>
        <taxon>Salamandroidea</taxon>
        <taxon>Salamandridae</taxon>
        <taxon>Pleurodelinae</taxon>
        <taxon>Pleurodeles</taxon>
    </lineage>
</organism>
<gene>
    <name evidence="1" type="ORF">NDU88_005636</name>
</gene>
<dbReference type="EMBL" id="JANPWB010000003">
    <property type="protein sequence ID" value="KAJ1201830.1"/>
    <property type="molecule type" value="Genomic_DNA"/>
</dbReference>
<keyword evidence="2" id="KW-1185">Reference proteome</keyword>
<comment type="caution">
    <text evidence="1">The sequence shown here is derived from an EMBL/GenBank/DDBJ whole genome shotgun (WGS) entry which is preliminary data.</text>
</comment>
<accession>A0AAV7VJJ2</accession>
<proteinExistence type="predicted"/>
<evidence type="ECO:0000313" key="1">
    <source>
        <dbReference type="EMBL" id="KAJ1201830.1"/>
    </source>
</evidence>
<evidence type="ECO:0000313" key="2">
    <source>
        <dbReference type="Proteomes" id="UP001066276"/>
    </source>
</evidence>
<sequence>MRCCAFAERGPAPGTTPAPARLFRFVIVDPRPRKRCPPMMLIARVEIYASPRLQGRSRPLLWVSSFVGEP</sequence>
<protein>
    <submittedName>
        <fullName evidence="1">Uncharacterized protein</fullName>
    </submittedName>
</protein>
<name>A0AAV7VJJ2_PLEWA</name>
<dbReference type="Proteomes" id="UP001066276">
    <property type="component" value="Chromosome 2_1"/>
</dbReference>
<reference evidence="1" key="1">
    <citation type="journal article" date="2022" name="bioRxiv">
        <title>Sequencing and chromosome-scale assembly of the giantPleurodeles waltlgenome.</title>
        <authorList>
            <person name="Brown T."/>
            <person name="Elewa A."/>
            <person name="Iarovenko S."/>
            <person name="Subramanian E."/>
            <person name="Araus A.J."/>
            <person name="Petzold A."/>
            <person name="Susuki M."/>
            <person name="Suzuki K.-i.T."/>
            <person name="Hayashi T."/>
            <person name="Toyoda A."/>
            <person name="Oliveira C."/>
            <person name="Osipova E."/>
            <person name="Leigh N.D."/>
            <person name="Simon A."/>
            <person name="Yun M.H."/>
        </authorList>
    </citation>
    <scope>NUCLEOTIDE SEQUENCE</scope>
    <source>
        <strain evidence="1">20211129_DDA</strain>
        <tissue evidence="1">Liver</tissue>
    </source>
</reference>